<feature type="compositionally biased region" description="Low complexity" evidence="1">
    <location>
        <begin position="67"/>
        <end position="77"/>
    </location>
</feature>
<feature type="region of interest" description="Disordered" evidence="1">
    <location>
        <begin position="1"/>
        <end position="33"/>
    </location>
</feature>
<evidence type="ECO:0000313" key="2">
    <source>
        <dbReference type="EMBL" id="CAI9178898.1"/>
    </source>
</evidence>
<evidence type="ECO:0000313" key="3">
    <source>
        <dbReference type="Proteomes" id="UP001176941"/>
    </source>
</evidence>
<feature type="compositionally biased region" description="Basic and acidic residues" evidence="1">
    <location>
        <begin position="209"/>
        <end position="219"/>
    </location>
</feature>
<dbReference type="Proteomes" id="UP001176941">
    <property type="component" value="Chromosome 8"/>
</dbReference>
<name>A0ABN8ZY49_RANTA</name>
<accession>A0ABN8ZY49</accession>
<keyword evidence="3" id="KW-1185">Reference proteome</keyword>
<protein>
    <submittedName>
        <fullName evidence="2">Uncharacterized protein</fullName>
    </submittedName>
</protein>
<feature type="region of interest" description="Disordered" evidence="1">
    <location>
        <begin position="120"/>
        <end position="239"/>
    </location>
</feature>
<feature type="compositionally biased region" description="Polar residues" evidence="1">
    <location>
        <begin position="1"/>
        <end position="16"/>
    </location>
</feature>
<organism evidence="2 3">
    <name type="scientific">Rangifer tarandus platyrhynchus</name>
    <name type="common">Svalbard reindeer</name>
    <dbReference type="NCBI Taxonomy" id="3082113"/>
    <lineage>
        <taxon>Eukaryota</taxon>
        <taxon>Metazoa</taxon>
        <taxon>Chordata</taxon>
        <taxon>Craniata</taxon>
        <taxon>Vertebrata</taxon>
        <taxon>Euteleostomi</taxon>
        <taxon>Mammalia</taxon>
        <taxon>Eutheria</taxon>
        <taxon>Laurasiatheria</taxon>
        <taxon>Artiodactyla</taxon>
        <taxon>Ruminantia</taxon>
        <taxon>Pecora</taxon>
        <taxon>Cervidae</taxon>
        <taxon>Odocoileinae</taxon>
        <taxon>Rangifer</taxon>
    </lineage>
</organism>
<sequence>MNSTDCLPSGLDQSTLEKAGATTRLGRRELRPEERLCHGRLGAGPAWGPPLTAASPAAVSSALLGRPRVSRAAPRRPGFLPPPPPETPETCQQDGFRQAPAAGDTAPLRSGGWAQFSAFPGPRAPPGRLPACPRQTLQRPPTPSLKHREHRGDEAALARGAPQAGGAGRVLAEGRGLSARPRQEGAHACPARSRTPREPGPTGGPACGSERKHAPRRTEGIFAVWPGLDRHLGDHSHSP</sequence>
<proteinExistence type="predicted"/>
<feature type="compositionally biased region" description="Basic and acidic residues" evidence="1">
    <location>
        <begin position="228"/>
        <end position="239"/>
    </location>
</feature>
<dbReference type="EMBL" id="OX459944">
    <property type="protein sequence ID" value="CAI9178898.1"/>
    <property type="molecule type" value="Genomic_DNA"/>
</dbReference>
<reference evidence="2" key="1">
    <citation type="submission" date="2023-04" db="EMBL/GenBank/DDBJ databases">
        <authorList>
            <consortium name="ELIXIR-Norway"/>
        </authorList>
    </citation>
    <scope>NUCLEOTIDE SEQUENCE [LARGE SCALE GENOMIC DNA]</scope>
</reference>
<evidence type="ECO:0000256" key="1">
    <source>
        <dbReference type="SAM" id="MobiDB-lite"/>
    </source>
</evidence>
<gene>
    <name evidence="2" type="ORF">MRATA1EN1_LOCUS27860</name>
</gene>
<feature type="region of interest" description="Disordered" evidence="1">
    <location>
        <begin position="67"/>
        <end position="106"/>
    </location>
</feature>